<reference evidence="6 7" key="1">
    <citation type="submission" date="2022-08" db="EMBL/GenBank/DDBJ databases">
        <title>novel species in genus Aeromicrobium.</title>
        <authorList>
            <person name="Ye L."/>
        </authorList>
    </citation>
    <scope>NUCLEOTIDE SEQUENCE [LARGE SCALE GENOMIC DNA]</scope>
    <source>
        <strain evidence="7">zg-Y1379</strain>
    </source>
</reference>
<evidence type="ECO:0000256" key="2">
    <source>
        <dbReference type="ARBA" id="ARBA00022676"/>
    </source>
</evidence>
<dbReference type="RefSeq" id="WP_232398361.1">
    <property type="nucleotide sequence ID" value="NZ_CP102173.1"/>
</dbReference>
<dbReference type="PANTHER" id="PTHR43630:SF1">
    <property type="entry name" value="POLY-BETA-1,6-N-ACETYL-D-GLUCOSAMINE SYNTHASE"/>
    <property type="match status" value="1"/>
</dbReference>
<organism evidence="6 7">
    <name type="scientific">Aeromicrobium wangtongii</name>
    <dbReference type="NCBI Taxonomy" id="2969247"/>
    <lineage>
        <taxon>Bacteria</taxon>
        <taxon>Bacillati</taxon>
        <taxon>Actinomycetota</taxon>
        <taxon>Actinomycetes</taxon>
        <taxon>Propionibacteriales</taxon>
        <taxon>Nocardioidaceae</taxon>
        <taxon>Aeromicrobium</taxon>
    </lineage>
</organism>
<name>A0ABY5M9N5_9ACTN</name>
<accession>A0ABY5M9N5</accession>
<dbReference type="Proteomes" id="UP001316184">
    <property type="component" value="Chromosome"/>
</dbReference>
<gene>
    <name evidence="6" type="ORF">NQV15_04235</name>
</gene>
<dbReference type="Pfam" id="PF00535">
    <property type="entry name" value="Glycos_transf_2"/>
    <property type="match status" value="1"/>
</dbReference>
<comment type="similarity">
    <text evidence="1">Belongs to the glycosyltransferase 2 family.</text>
</comment>
<keyword evidence="7" id="KW-1185">Reference proteome</keyword>
<feature type="domain" description="Glycosyltransferase 2-like" evidence="5">
    <location>
        <begin position="102"/>
        <end position="265"/>
    </location>
</feature>
<keyword evidence="4" id="KW-0472">Membrane</keyword>
<evidence type="ECO:0000313" key="7">
    <source>
        <dbReference type="Proteomes" id="UP001316184"/>
    </source>
</evidence>
<dbReference type="PANTHER" id="PTHR43630">
    <property type="entry name" value="POLY-BETA-1,6-N-ACETYL-D-GLUCOSAMINE SYNTHASE"/>
    <property type="match status" value="1"/>
</dbReference>
<dbReference type="InterPro" id="IPR029044">
    <property type="entry name" value="Nucleotide-diphossugar_trans"/>
</dbReference>
<feature type="transmembrane region" description="Helical" evidence="4">
    <location>
        <begin position="45"/>
        <end position="63"/>
    </location>
</feature>
<keyword evidence="4" id="KW-0812">Transmembrane</keyword>
<dbReference type="Gene3D" id="3.90.550.10">
    <property type="entry name" value="Spore Coat Polysaccharide Biosynthesis Protein SpsA, Chain A"/>
    <property type="match status" value="1"/>
</dbReference>
<keyword evidence="2" id="KW-0328">Glycosyltransferase</keyword>
<evidence type="ECO:0000256" key="4">
    <source>
        <dbReference type="SAM" id="Phobius"/>
    </source>
</evidence>
<evidence type="ECO:0000256" key="1">
    <source>
        <dbReference type="ARBA" id="ARBA00006739"/>
    </source>
</evidence>
<dbReference type="CDD" id="cd06423">
    <property type="entry name" value="CESA_like"/>
    <property type="match status" value="1"/>
</dbReference>
<protein>
    <submittedName>
        <fullName evidence="6">Glycosyltransferase family 2 protein</fullName>
    </submittedName>
</protein>
<keyword evidence="4" id="KW-1133">Transmembrane helix</keyword>
<evidence type="ECO:0000313" key="6">
    <source>
        <dbReference type="EMBL" id="UUP14527.1"/>
    </source>
</evidence>
<proteinExistence type="inferred from homology"/>
<sequence length="464" mass="50021">MSGAALLLWLAVASGDPPVAGAHQDGIVFGVWNVVYDTVAPPADVIVAAIALALLFAAGIASLERAIVNRSHRATDPLHKPLSPRLVMAATAHVYAGPVTVTVLIPAHDEEASLAATIVSLSSQSHPPERIIVVADNCTDSTVAIALRHGVEVIESVDNVHKKAGALNQAMTRVLPGLGDNDVVMVMDADTSLDQGFLAAAVARLGDDRALMAVGGLFYGDDSPGLLAQLQRNEYIRYGREIRRRRGLVFVLTGTASLFRPRALRAVAASRGLYLPGRTGDVYDTTSLTEDNELTIALKSLGALMVSPAECTVVTELMPTWRTLWAQRLRWQRGAVENLGAYGITPQTFRYWIQQLGIGYGVIALGAYFALSILMVLAQDSWIWFPFWIGLGLVFVVERVVTVWHGGWKARVLGATLLPELCFAAVLNVVYVKGILDIALGRSAKWKHVVHTLPPETVPPQVIR</sequence>
<dbReference type="InterPro" id="IPR001173">
    <property type="entry name" value="Glyco_trans_2-like"/>
</dbReference>
<feature type="transmembrane region" description="Helical" evidence="4">
    <location>
        <begin position="383"/>
        <end position="401"/>
    </location>
</feature>
<dbReference type="SUPFAM" id="SSF53448">
    <property type="entry name" value="Nucleotide-diphospho-sugar transferases"/>
    <property type="match status" value="1"/>
</dbReference>
<evidence type="ECO:0000256" key="3">
    <source>
        <dbReference type="ARBA" id="ARBA00022679"/>
    </source>
</evidence>
<keyword evidence="3" id="KW-0808">Transferase</keyword>
<dbReference type="EMBL" id="CP102173">
    <property type="protein sequence ID" value="UUP14527.1"/>
    <property type="molecule type" value="Genomic_DNA"/>
</dbReference>
<evidence type="ECO:0000259" key="5">
    <source>
        <dbReference type="Pfam" id="PF00535"/>
    </source>
</evidence>
<feature type="transmembrane region" description="Helical" evidence="4">
    <location>
        <begin position="357"/>
        <end position="377"/>
    </location>
</feature>